<dbReference type="RefSeq" id="XP_009265114.1">
    <property type="nucleotide sequence ID" value="XM_009266839.1"/>
</dbReference>
<evidence type="ECO:0000313" key="3">
    <source>
        <dbReference type="Proteomes" id="UP000010094"/>
    </source>
</evidence>
<feature type="transmembrane region" description="Helical" evidence="1">
    <location>
        <begin position="182"/>
        <end position="200"/>
    </location>
</feature>
<protein>
    <submittedName>
        <fullName evidence="2">Uncharacterized protein</fullName>
    </submittedName>
</protein>
<dbReference type="Proteomes" id="UP000010094">
    <property type="component" value="Chromosome VIII"/>
</dbReference>
<keyword evidence="1" id="KW-0472">Membrane</keyword>
<proteinExistence type="predicted"/>
<dbReference type="InterPro" id="IPR012468">
    <property type="entry name" value="DUF1686"/>
</dbReference>
<dbReference type="OrthoDB" id="2195697at2759"/>
<name>I7AT39_ENCRO</name>
<keyword evidence="1" id="KW-0812">Transmembrane</keyword>
<reference evidence="2 3" key="1">
    <citation type="journal article" date="2012" name="Proc. Natl. Acad. Sci. U.S.A.">
        <title>Gain and loss of multiple functionally related, horizontally transferred genes in the reduced genomes of two microsporidian parasites.</title>
        <authorList>
            <person name="Pombert J.-F."/>
            <person name="Selman M."/>
            <person name="Burki F."/>
            <person name="Bardell F.T."/>
            <person name="Farinelli L."/>
            <person name="Solter L.F."/>
            <person name="Whitman D.W."/>
            <person name="Weiss L.M."/>
            <person name="Corradi N."/>
            <person name="Keeling P.J."/>
        </authorList>
    </citation>
    <scope>NUCLEOTIDE SEQUENCE [LARGE SCALE GENOMIC DNA]</scope>
    <source>
        <strain evidence="2 3">SJ-2008</strain>
    </source>
</reference>
<sequence length="267" mass="29901">MNENSSSSHQSGGLWQSAFRKLEVFKSQFNNLYSSLLGSKDNDPSSVPESAEADFIDINPFNRNFFFILYCLTTLGLLFFSCIVKGSVQSNKKMEMGIDVLLFLVSVAGPIMYGMWILMNEYNDNGIENVIKNNWNIVGSMIPIIIGILNGKVTRRYRIMMAGLGIIMIYVQKIVQEKIHKGQLLTLIIGNAVMISVYLIKLVNEGFEDEYEIVICIVPIVIAIGLIVIDMLEEKKEGSEVNSEMKNIVCVMSWIVGTIGWYLGPSA</sequence>
<dbReference type="GeneID" id="20521938"/>
<dbReference type="AlphaFoldDB" id="I7AT39"/>
<keyword evidence="3" id="KW-1185">Reference proteome</keyword>
<keyword evidence="1" id="KW-1133">Transmembrane helix</keyword>
<feature type="transmembrane region" description="Helical" evidence="1">
    <location>
        <begin position="244"/>
        <end position="264"/>
    </location>
</feature>
<dbReference type="VEuPathDB" id="MicrosporidiaDB:EROM_082030"/>
<feature type="transmembrane region" description="Helical" evidence="1">
    <location>
        <begin position="134"/>
        <end position="151"/>
    </location>
</feature>
<dbReference type="HOGENOM" id="CLU_1042166_0_0_1"/>
<evidence type="ECO:0000256" key="1">
    <source>
        <dbReference type="SAM" id="Phobius"/>
    </source>
</evidence>
<dbReference type="KEGG" id="ero:EROM_082030"/>
<accession>I7AT39</accession>
<evidence type="ECO:0000313" key="2">
    <source>
        <dbReference type="EMBL" id="AFN83617.1"/>
    </source>
</evidence>
<dbReference type="EMBL" id="CP003525">
    <property type="protein sequence ID" value="AFN83617.1"/>
    <property type="molecule type" value="Genomic_DNA"/>
</dbReference>
<dbReference type="Pfam" id="PF07937">
    <property type="entry name" value="DUF1686"/>
    <property type="match status" value="1"/>
</dbReference>
<feature type="transmembrane region" description="Helical" evidence="1">
    <location>
        <begin position="96"/>
        <end position="119"/>
    </location>
</feature>
<organism evidence="2 3">
    <name type="scientific">Encephalitozoon romaleae (strain SJ-2008)</name>
    <name type="common">Microsporidian parasite</name>
    <dbReference type="NCBI Taxonomy" id="1178016"/>
    <lineage>
        <taxon>Eukaryota</taxon>
        <taxon>Fungi</taxon>
        <taxon>Fungi incertae sedis</taxon>
        <taxon>Microsporidia</taxon>
        <taxon>Unikaryonidae</taxon>
        <taxon>Encephalitozoon</taxon>
    </lineage>
</organism>
<feature type="transmembrane region" description="Helical" evidence="1">
    <location>
        <begin position="212"/>
        <end position="232"/>
    </location>
</feature>
<gene>
    <name evidence="2" type="ordered locus">EROM_082030</name>
</gene>
<feature type="transmembrane region" description="Helical" evidence="1">
    <location>
        <begin position="65"/>
        <end position="84"/>
    </location>
</feature>